<dbReference type="InterPro" id="IPR003137">
    <property type="entry name" value="PA_domain"/>
</dbReference>
<feature type="transmembrane region" description="Helical" evidence="7">
    <location>
        <begin position="348"/>
        <end position="365"/>
    </location>
</feature>
<dbReference type="PANTHER" id="PTHR12174">
    <property type="entry name" value="SIGNAL PEPTIDE PEPTIDASE"/>
    <property type="match status" value="1"/>
</dbReference>
<feature type="transmembrane region" description="Helical" evidence="7">
    <location>
        <begin position="284"/>
        <end position="302"/>
    </location>
</feature>
<dbReference type="GO" id="GO:0033619">
    <property type="term" value="P:membrane protein proteolysis"/>
    <property type="evidence" value="ECO:0007669"/>
    <property type="project" value="TreeGrafter"/>
</dbReference>
<keyword evidence="4" id="KW-0378">Hydrolase</keyword>
<comment type="similarity">
    <text evidence="2">Belongs to the peptidase A22B family.</text>
</comment>
<dbReference type="Pfam" id="PF04258">
    <property type="entry name" value="Peptidase_A22B"/>
    <property type="match status" value="1"/>
</dbReference>
<dbReference type="GO" id="GO:0042500">
    <property type="term" value="F:aspartic endopeptidase activity, intramembrane cleaving"/>
    <property type="evidence" value="ECO:0007669"/>
    <property type="project" value="InterPro"/>
</dbReference>
<feature type="transmembrane region" description="Helical" evidence="7">
    <location>
        <begin position="464"/>
        <end position="487"/>
    </location>
</feature>
<feature type="transmembrane region" description="Helical" evidence="7">
    <location>
        <begin position="578"/>
        <end position="600"/>
    </location>
</feature>
<dbReference type="InterPro" id="IPR007369">
    <property type="entry name" value="Peptidase_A22B_SPP"/>
</dbReference>
<feature type="chain" id="PRO_5035933662" evidence="8">
    <location>
        <begin position="17"/>
        <end position="684"/>
    </location>
</feature>
<feature type="signal peptide" evidence="8">
    <location>
        <begin position="1"/>
        <end position="16"/>
    </location>
</feature>
<gene>
    <name evidence="10" type="primary">SPPL2A_3</name>
    <name evidence="10" type="ORF">PHYBOEH_009932</name>
</gene>
<dbReference type="Pfam" id="PF02225">
    <property type="entry name" value="PA"/>
    <property type="match status" value="1"/>
</dbReference>
<evidence type="ECO:0000256" key="7">
    <source>
        <dbReference type="SAM" id="Phobius"/>
    </source>
</evidence>
<dbReference type="SMART" id="SM00730">
    <property type="entry name" value="PSN"/>
    <property type="match status" value="1"/>
</dbReference>
<name>A0A8T1X0H3_9STRA</name>
<dbReference type="Proteomes" id="UP000693981">
    <property type="component" value="Unassembled WGS sequence"/>
</dbReference>
<evidence type="ECO:0000256" key="6">
    <source>
        <dbReference type="ARBA" id="ARBA00023136"/>
    </source>
</evidence>
<keyword evidence="8" id="KW-0732">Signal</keyword>
<dbReference type="GO" id="GO:0006465">
    <property type="term" value="P:signal peptide processing"/>
    <property type="evidence" value="ECO:0007669"/>
    <property type="project" value="TreeGrafter"/>
</dbReference>
<proteinExistence type="inferred from homology"/>
<dbReference type="OrthoDB" id="29661at2759"/>
<evidence type="ECO:0000259" key="9">
    <source>
        <dbReference type="Pfam" id="PF02225"/>
    </source>
</evidence>
<dbReference type="EMBL" id="JAGDFL010000065">
    <property type="protein sequence ID" value="KAG7399041.1"/>
    <property type="molecule type" value="Genomic_DNA"/>
</dbReference>
<accession>A0A8T1X0H3</accession>
<reference evidence="10" key="1">
    <citation type="submission" date="2021-02" db="EMBL/GenBank/DDBJ databases">
        <authorList>
            <person name="Palmer J.M."/>
        </authorList>
    </citation>
    <scope>NUCLEOTIDE SEQUENCE</scope>
    <source>
        <strain evidence="10">SCRP23</strain>
    </source>
</reference>
<keyword evidence="11" id="KW-1185">Reference proteome</keyword>
<dbReference type="GO" id="GO:0098553">
    <property type="term" value="C:lumenal side of endoplasmic reticulum membrane"/>
    <property type="evidence" value="ECO:0007669"/>
    <property type="project" value="TreeGrafter"/>
</dbReference>
<dbReference type="InterPro" id="IPR006639">
    <property type="entry name" value="Preselin/SPP"/>
</dbReference>
<keyword evidence="6 7" id="KW-0472">Membrane</keyword>
<feature type="domain" description="PA" evidence="9">
    <location>
        <begin position="73"/>
        <end position="127"/>
    </location>
</feature>
<evidence type="ECO:0000256" key="1">
    <source>
        <dbReference type="ARBA" id="ARBA00004127"/>
    </source>
</evidence>
<evidence type="ECO:0000313" key="11">
    <source>
        <dbReference type="Proteomes" id="UP000693981"/>
    </source>
</evidence>
<dbReference type="PANTHER" id="PTHR12174:SF22">
    <property type="entry name" value="SIGNAL PEPTIDE PEPTIDASE-LIKE 3"/>
    <property type="match status" value="1"/>
</dbReference>
<feature type="transmembrane region" description="Helical" evidence="7">
    <location>
        <begin position="606"/>
        <end position="622"/>
    </location>
</feature>
<evidence type="ECO:0000256" key="2">
    <source>
        <dbReference type="ARBA" id="ARBA00006859"/>
    </source>
</evidence>
<evidence type="ECO:0000256" key="4">
    <source>
        <dbReference type="ARBA" id="ARBA00022801"/>
    </source>
</evidence>
<organism evidence="10 11">
    <name type="scientific">Phytophthora boehmeriae</name>
    <dbReference type="NCBI Taxonomy" id="109152"/>
    <lineage>
        <taxon>Eukaryota</taxon>
        <taxon>Sar</taxon>
        <taxon>Stramenopiles</taxon>
        <taxon>Oomycota</taxon>
        <taxon>Peronosporomycetes</taxon>
        <taxon>Peronosporales</taxon>
        <taxon>Peronosporaceae</taxon>
        <taxon>Phytophthora</taxon>
    </lineage>
</organism>
<keyword evidence="3 7" id="KW-0812">Transmembrane</keyword>
<dbReference type="GO" id="GO:0098554">
    <property type="term" value="C:cytoplasmic side of endoplasmic reticulum membrane"/>
    <property type="evidence" value="ECO:0007669"/>
    <property type="project" value="TreeGrafter"/>
</dbReference>
<evidence type="ECO:0000256" key="5">
    <source>
        <dbReference type="ARBA" id="ARBA00022989"/>
    </source>
</evidence>
<comment type="caution">
    <text evidence="10">The sequence shown here is derived from an EMBL/GenBank/DDBJ whole genome shotgun (WGS) entry which is preliminary data.</text>
</comment>
<evidence type="ECO:0000313" key="10">
    <source>
        <dbReference type="EMBL" id="KAG7399041.1"/>
    </source>
</evidence>
<feature type="transmembrane region" description="Helical" evidence="7">
    <location>
        <begin position="415"/>
        <end position="433"/>
    </location>
</feature>
<protein>
    <submittedName>
        <fullName evidence="10">Signal peptide peptidase-like 2A</fullName>
    </submittedName>
</protein>
<dbReference type="GO" id="GO:0030660">
    <property type="term" value="C:Golgi-associated vesicle membrane"/>
    <property type="evidence" value="ECO:0007669"/>
    <property type="project" value="TreeGrafter"/>
</dbReference>
<feature type="transmembrane region" description="Helical" evidence="7">
    <location>
        <begin position="541"/>
        <end position="566"/>
    </location>
</feature>
<evidence type="ECO:0000256" key="8">
    <source>
        <dbReference type="SAM" id="SignalP"/>
    </source>
</evidence>
<comment type="subcellular location">
    <subcellularLocation>
        <location evidence="1">Endomembrane system</location>
        <topology evidence="1">Multi-pass membrane protein</topology>
    </subcellularLocation>
</comment>
<dbReference type="AlphaFoldDB" id="A0A8T1X0H3"/>
<evidence type="ECO:0000256" key="3">
    <source>
        <dbReference type="ARBA" id="ARBA00022692"/>
    </source>
</evidence>
<keyword evidence="5 7" id="KW-1133">Transmembrane helix</keyword>
<sequence length="684" mass="74715">MRSLLLLLSALPAARGVLPTGVLSLDLLPQSPNEPPAFAEQLCSPSAAAGWGISLPIRHDSRWKRLQRLPEENRDGCASYSVQDDASTSSAGVMVVVDRGNCSFVAKTLNAQAAGATGVIVQGTKQAVYEAISRKNSTNSSSFVAAEAKKDLIGTNLAAKSDKPVFEYDCSRGQAFVTKLAEPVWETDAVECKTDVKCQSRTCVLTGKTKMQNAEKTHEVCCMWDTYVLMGATNRNETKQLTIPVVYMTIADGKKLHRALEKYPTTLVARAYRRELPLIDVSSILLWCIGVSTALGAAYYSASSIRRYNEEYSAREQRKLHQQQTGNYEEDEARDHPDDIWELDAKHAVGFIALAGVFLTVFYYVKIGGVIPVLFALSSVVTLTQVVGTPLAEWLLPSLAAREVKVPLLGDTARVSELVGLFPCCALSAVWYIHRRTCWPLQDIMGISLCFVFLRTVQLPNLKVATILLALAFFYDVFFVFLSPIFFGSSVMEDVATGGPAAYTKSDYPGVDYCERYPHYPACEDPEPMPMLLVLPRVLDWAGGTSMLGLGDIILPGMLLSFALRFDYSNVTVGATNYFSLMSIGYAVGLALANLAVMITGMGQPALMYLVPTTLGTLIFVSKRNGDFRIMWAGAGVDQGDTLRMKNDEPDYSADAPAEIIIGDSIGHMNDNMKDHVPLLGSRS</sequence>